<feature type="transmembrane region" description="Helical" evidence="1">
    <location>
        <begin position="59"/>
        <end position="77"/>
    </location>
</feature>
<keyword evidence="1" id="KW-0472">Membrane</keyword>
<evidence type="ECO:0000256" key="1">
    <source>
        <dbReference type="SAM" id="Phobius"/>
    </source>
</evidence>
<feature type="transmembrane region" description="Helical" evidence="1">
    <location>
        <begin position="217"/>
        <end position="250"/>
    </location>
</feature>
<proteinExistence type="predicted"/>
<feature type="transmembrane region" description="Helical" evidence="1">
    <location>
        <begin position="359"/>
        <end position="377"/>
    </location>
</feature>
<dbReference type="OrthoDB" id="8149352at2"/>
<dbReference type="PANTHER" id="PTHR31303">
    <property type="entry name" value="CTP-DEPENDENT DIACYLGLYCEROL KINASE 1"/>
    <property type="match status" value="1"/>
</dbReference>
<dbReference type="Proteomes" id="UP000306147">
    <property type="component" value="Unassembled WGS sequence"/>
</dbReference>
<keyword evidence="1" id="KW-0812">Transmembrane</keyword>
<dbReference type="EMBL" id="SRXT01000001">
    <property type="protein sequence ID" value="TGX56156.1"/>
    <property type="molecule type" value="Genomic_DNA"/>
</dbReference>
<organism evidence="2 3">
    <name type="scientific">Sphingomonas gei</name>
    <dbReference type="NCBI Taxonomy" id="1395960"/>
    <lineage>
        <taxon>Bacteria</taxon>
        <taxon>Pseudomonadati</taxon>
        <taxon>Pseudomonadota</taxon>
        <taxon>Alphaproteobacteria</taxon>
        <taxon>Sphingomonadales</taxon>
        <taxon>Sphingomonadaceae</taxon>
        <taxon>Sphingomonas</taxon>
    </lineage>
</organism>
<protein>
    <recommendedName>
        <fullName evidence="4">Phosphatidate cytidylyltransferase</fullName>
    </recommendedName>
</protein>
<dbReference type="AlphaFoldDB" id="A0A4S1XLP1"/>
<feature type="transmembrane region" description="Helical" evidence="1">
    <location>
        <begin position="160"/>
        <end position="179"/>
    </location>
</feature>
<keyword evidence="1" id="KW-1133">Transmembrane helix</keyword>
<evidence type="ECO:0008006" key="4">
    <source>
        <dbReference type="Google" id="ProtNLM"/>
    </source>
</evidence>
<accession>A0A4S1XLP1</accession>
<dbReference type="InterPro" id="IPR037997">
    <property type="entry name" value="Dgk1-like"/>
</dbReference>
<feature type="transmembrane region" description="Helical" evidence="1">
    <location>
        <begin position="383"/>
        <end position="402"/>
    </location>
</feature>
<feature type="transmembrane region" description="Helical" evidence="1">
    <location>
        <begin position="262"/>
        <end position="292"/>
    </location>
</feature>
<comment type="caution">
    <text evidence="2">The sequence shown here is derived from an EMBL/GenBank/DDBJ whole genome shotgun (WGS) entry which is preliminary data.</text>
</comment>
<sequence>MSIALSLAILAASLAALMGMIALVRKLGQRFGWSAEVQRKSVHVAIGIYALALPLLFDARWPVVVLLLVALGLMLFLRTPASRAAGLGAAIHSVERKSAGDIWLALAIGFVFLHAGSSYILYALPIAVIALSDAAAALTGSSYGRRRFAVEDGVKSWEGVIAFFAVTWILAMVMLLLLTDVPRPNVVVLGVTIAAFGAVVEAVSWRGLDNLFVPVCVHFFLAGYLGASPTVLIGLAAIFFASMLAIALLTPRLGLSVHASRAFVIAIFFFIGVGGLYGTVLPLLVIAAHLVARRRRPCRSPHGDLDFIATLCATGLIWYFVGESVGPTAINLYNLGLAGVLLGYLLIAAQCEWRWTMPAFAIVLGLYLALVAVGPAYARWVIWLPWIAAGSLALVAVALLARRGWTERWRAPRLAALASVVPMTAYLAQAVTR</sequence>
<feature type="transmembrane region" description="Helical" evidence="1">
    <location>
        <begin position="328"/>
        <end position="347"/>
    </location>
</feature>
<evidence type="ECO:0000313" key="2">
    <source>
        <dbReference type="EMBL" id="TGX56156.1"/>
    </source>
</evidence>
<feature type="transmembrane region" description="Helical" evidence="1">
    <location>
        <begin position="98"/>
        <end position="115"/>
    </location>
</feature>
<dbReference type="RefSeq" id="WP_135962355.1">
    <property type="nucleotide sequence ID" value="NZ_SRXT01000001.1"/>
</dbReference>
<evidence type="ECO:0000313" key="3">
    <source>
        <dbReference type="Proteomes" id="UP000306147"/>
    </source>
</evidence>
<dbReference type="GO" id="GO:0004143">
    <property type="term" value="F:ATP-dependent diacylglycerol kinase activity"/>
    <property type="evidence" value="ECO:0007669"/>
    <property type="project" value="InterPro"/>
</dbReference>
<gene>
    <name evidence="2" type="ORF">E5A73_03395</name>
</gene>
<dbReference type="PANTHER" id="PTHR31303:SF1">
    <property type="entry name" value="CTP-DEPENDENT DIACYLGLYCEROL KINASE 1"/>
    <property type="match status" value="1"/>
</dbReference>
<keyword evidence="3" id="KW-1185">Reference proteome</keyword>
<feature type="transmembrane region" description="Helical" evidence="1">
    <location>
        <begin position="185"/>
        <end position="205"/>
    </location>
</feature>
<feature type="transmembrane region" description="Helical" evidence="1">
    <location>
        <begin position="414"/>
        <end position="432"/>
    </location>
</feature>
<reference evidence="2 3" key="1">
    <citation type="submission" date="2019-04" db="EMBL/GenBank/DDBJ databases">
        <title>Sphingomonas psychrotolerans sp. nov., isolated from soil in the Tianshan Mountains, Xinjiang, China.</title>
        <authorList>
            <person name="Luo Y."/>
            <person name="Sheng H."/>
        </authorList>
    </citation>
    <scope>NUCLEOTIDE SEQUENCE [LARGE SCALE GENOMIC DNA]</scope>
    <source>
        <strain evidence="2 3">ZFGT-11</strain>
    </source>
</reference>
<name>A0A4S1XLP1_9SPHN</name>